<proteinExistence type="predicted"/>
<evidence type="ECO:0000259" key="4">
    <source>
        <dbReference type="PROSITE" id="PS50043"/>
    </source>
</evidence>
<dbReference type="CDD" id="cd06170">
    <property type="entry name" value="LuxR_C_like"/>
    <property type="match status" value="1"/>
</dbReference>
<dbReference type="PANTHER" id="PTHR44688">
    <property type="entry name" value="DNA-BINDING TRANSCRIPTIONAL ACTIVATOR DEVR_DOSR"/>
    <property type="match status" value="1"/>
</dbReference>
<dbReference type="Proteomes" id="UP001254165">
    <property type="component" value="Unassembled WGS sequence"/>
</dbReference>
<dbReference type="RefSeq" id="WP_315623803.1">
    <property type="nucleotide sequence ID" value="NZ_JAUHMF010000001.1"/>
</dbReference>
<dbReference type="PRINTS" id="PR00038">
    <property type="entry name" value="HTHLUXR"/>
</dbReference>
<dbReference type="Gene3D" id="1.10.10.10">
    <property type="entry name" value="Winged helix-like DNA-binding domain superfamily/Winged helix DNA-binding domain"/>
    <property type="match status" value="1"/>
</dbReference>
<gene>
    <name evidence="5" type="ORF">QYE77_02660</name>
</gene>
<dbReference type="PANTHER" id="PTHR44688:SF16">
    <property type="entry name" value="DNA-BINDING TRANSCRIPTIONAL ACTIVATOR DEVR_DOSR"/>
    <property type="match status" value="1"/>
</dbReference>
<accession>A0ABU3NLR7</accession>
<evidence type="ECO:0000313" key="6">
    <source>
        <dbReference type="Proteomes" id="UP001254165"/>
    </source>
</evidence>
<evidence type="ECO:0000256" key="2">
    <source>
        <dbReference type="ARBA" id="ARBA00023125"/>
    </source>
</evidence>
<organism evidence="5 6">
    <name type="scientific">Thermanaerothrix solaris</name>
    <dbReference type="NCBI Taxonomy" id="3058434"/>
    <lineage>
        <taxon>Bacteria</taxon>
        <taxon>Bacillati</taxon>
        <taxon>Chloroflexota</taxon>
        <taxon>Anaerolineae</taxon>
        <taxon>Anaerolineales</taxon>
        <taxon>Anaerolineaceae</taxon>
        <taxon>Thermanaerothrix</taxon>
    </lineage>
</organism>
<feature type="domain" description="HTH luxR-type" evidence="4">
    <location>
        <begin position="79"/>
        <end position="144"/>
    </location>
</feature>
<dbReference type="SUPFAM" id="SSF46894">
    <property type="entry name" value="C-terminal effector domain of the bipartite response regulators"/>
    <property type="match status" value="1"/>
</dbReference>
<comment type="caution">
    <text evidence="5">The sequence shown here is derived from an EMBL/GenBank/DDBJ whole genome shotgun (WGS) entry which is preliminary data.</text>
</comment>
<sequence>MTRVLWLAHENAIFTFDVALNPSDLLLAVNGGDWRPPAAIFALLSPEVQALQKPLRGVLLGHLVVVYPLALVESEDAYQSMPHVQLSERQRLVLQGLAEGLSLKIIARRLGISQSTVAAHVRALKQRLNCHTLAEIILRGSALGLCDPEQSLPSLYKPRLKHAKTANLRSRLSRR</sequence>
<reference evidence="5 6" key="1">
    <citation type="submission" date="2023-07" db="EMBL/GenBank/DDBJ databases">
        <title>Novel species of Thermanaerothrix with wide hydrolytic capabilities.</title>
        <authorList>
            <person name="Zayulina K.S."/>
            <person name="Podosokorskaya O.A."/>
            <person name="Elcheninov A.G."/>
        </authorList>
    </citation>
    <scope>NUCLEOTIDE SEQUENCE [LARGE SCALE GENOMIC DNA]</scope>
    <source>
        <strain evidence="5 6">4228-RoL</strain>
    </source>
</reference>
<dbReference type="InterPro" id="IPR016032">
    <property type="entry name" value="Sig_transdc_resp-reg_C-effctor"/>
</dbReference>
<dbReference type="PROSITE" id="PS50043">
    <property type="entry name" value="HTH_LUXR_2"/>
    <property type="match status" value="1"/>
</dbReference>
<keyword evidence="3" id="KW-0804">Transcription</keyword>
<keyword evidence="6" id="KW-1185">Reference proteome</keyword>
<dbReference type="InterPro" id="IPR000792">
    <property type="entry name" value="Tscrpt_reg_LuxR_C"/>
</dbReference>
<dbReference type="SMART" id="SM00421">
    <property type="entry name" value="HTH_LUXR"/>
    <property type="match status" value="1"/>
</dbReference>
<keyword evidence="2" id="KW-0238">DNA-binding</keyword>
<dbReference type="InterPro" id="IPR036388">
    <property type="entry name" value="WH-like_DNA-bd_sf"/>
</dbReference>
<name>A0ABU3NLR7_9CHLR</name>
<evidence type="ECO:0000256" key="1">
    <source>
        <dbReference type="ARBA" id="ARBA00023015"/>
    </source>
</evidence>
<evidence type="ECO:0000313" key="5">
    <source>
        <dbReference type="EMBL" id="MDT8897153.1"/>
    </source>
</evidence>
<evidence type="ECO:0000256" key="3">
    <source>
        <dbReference type="ARBA" id="ARBA00023163"/>
    </source>
</evidence>
<dbReference type="EMBL" id="JAUHMF010000001">
    <property type="protein sequence ID" value="MDT8897153.1"/>
    <property type="molecule type" value="Genomic_DNA"/>
</dbReference>
<keyword evidence="1" id="KW-0805">Transcription regulation</keyword>
<dbReference type="Pfam" id="PF00196">
    <property type="entry name" value="GerE"/>
    <property type="match status" value="1"/>
</dbReference>
<protein>
    <submittedName>
        <fullName evidence="5">LuxR C-terminal-related transcriptional regulator</fullName>
    </submittedName>
</protein>